<evidence type="ECO:0000256" key="2">
    <source>
        <dbReference type="ARBA" id="ARBA00022801"/>
    </source>
</evidence>
<keyword evidence="2" id="KW-0378">Hydrolase</keyword>
<feature type="domain" description="Integrase catalytic" evidence="3">
    <location>
        <begin position="264"/>
        <end position="402"/>
    </location>
</feature>
<proteinExistence type="predicted"/>
<dbReference type="InterPro" id="IPR012337">
    <property type="entry name" value="RNaseH-like_sf"/>
</dbReference>
<comment type="caution">
    <text evidence="4">The sequence shown here is derived from an EMBL/GenBank/DDBJ whole genome shotgun (WGS) entry which is preliminary data.</text>
</comment>
<dbReference type="GO" id="GO:0046872">
    <property type="term" value="F:metal ion binding"/>
    <property type="evidence" value="ECO:0007669"/>
    <property type="project" value="UniProtKB-KW"/>
</dbReference>
<dbReference type="InterPro" id="IPR036397">
    <property type="entry name" value="RNaseH_sf"/>
</dbReference>
<evidence type="ECO:0000256" key="1">
    <source>
        <dbReference type="ARBA" id="ARBA00022723"/>
    </source>
</evidence>
<keyword evidence="1" id="KW-0479">Metal-binding</keyword>
<organism evidence="4 5">
    <name type="scientific">Vitis vinifera</name>
    <name type="common">Grape</name>
    <dbReference type="NCBI Taxonomy" id="29760"/>
    <lineage>
        <taxon>Eukaryota</taxon>
        <taxon>Viridiplantae</taxon>
        <taxon>Streptophyta</taxon>
        <taxon>Embryophyta</taxon>
        <taxon>Tracheophyta</taxon>
        <taxon>Spermatophyta</taxon>
        <taxon>Magnoliopsida</taxon>
        <taxon>eudicotyledons</taxon>
        <taxon>Gunneridae</taxon>
        <taxon>Pentapetalae</taxon>
        <taxon>rosids</taxon>
        <taxon>Vitales</taxon>
        <taxon>Vitaceae</taxon>
        <taxon>Viteae</taxon>
        <taxon>Vitis</taxon>
    </lineage>
</organism>
<evidence type="ECO:0000313" key="4">
    <source>
        <dbReference type="EMBL" id="RVW18291.1"/>
    </source>
</evidence>
<dbReference type="GO" id="GO:0015074">
    <property type="term" value="P:DNA integration"/>
    <property type="evidence" value="ECO:0007669"/>
    <property type="project" value="InterPro"/>
</dbReference>
<dbReference type="SUPFAM" id="SSF53098">
    <property type="entry name" value="Ribonuclease H-like"/>
    <property type="match status" value="1"/>
</dbReference>
<dbReference type="InterPro" id="IPR039537">
    <property type="entry name" value="Retrotran_Ty1/copia-like"/>
</dbReference>
<dbReference type="PANTHER" id="PTHR42648:SF22">
    <property type="entry name" value="REVERSE TRANSCRIPTASE TY1_COPIA-TYPE DOMAIN-CONTAINING PROTEIN"/>
    <property type="match status" value="1"/>
</dbReference>
<name>A0A438C4X2_VITVI</name>
<dbReference type="InterPro" id="IPR001584">
    <property type="entry name" value="Integrase_cat-core"/>
</dbReference>
<dbReference type="Pfam" id="PF07727">
    <property type="entry name" value="RVT_2"/>
    <property type="match status" value="1"/>
</dbReference>
<dbReference type="GO" id="GO:0003676">
    <property type="term" value="F:nucleic acid binding"/>
    <property type="evidence" value="ECO:0007669"/>
    <property type="project" value="InterPro"/>
</dbReference>
<dbReference type="PROSITE" id="PS50994">
    <property type="entry name" value="INTEGRASE"/>
    <property type="match status" value="1"/>
</dbReference>
<gene>
    <name evidence="4" type="primary">POLX_1463</name>
    <name evidence="4" type="ORF">CK203_112827</name>
</gene>
<dbReference type="AlphaFoldDB" id="A0A438C4X2"/>
<dbReference type="Gene3D" id="3.30.420.10">
    <property type="entry name" value="Ribonuclease H-like superfamily/Ribonuclease H"/>
    <property type="match status" value="1"/>
</dbReference>
<evidence type="ECO:0000259" key="3">
    <source>
        <dbReference type="PROSITE" id="PS50994"/>
    </source>
</evidence>
<dbReference type="GO" id="GO:0016787">
    <property type="term" value="F:hydrolase activity"/>
    <property type="evidence" value="ECO:0007669"/>
    <property type="project" value="UniProtKB-KW"/>
</dbReference>
<dbReference type="EMBL" id="QGNW01002537">
    <property type="protein sequence ID" value="RVW18291.1"/>
    <property type="molecule type" value="Genomic_DNA"/>
</dbReference>
<protein>
    <submittedName>
        <fullName evidence="4">Retrovirus-related Pol polyprotein from transposon TNT 1-94</fullName>
    </submittedName>
</protein>
<accession>A0A438C4X2</accession>
<evidence type="ECO:0000313" key="5">
    <source>
        <dbReference type="Proteomes" id="UP000288805"/>
    </source>
</evidence>
<sequence length="642" mass="72343">MVVRQRSSILRQALILISQPSNALTAIRLIPPIWISHNFKATTLSMTRKTMNNRGFEPWTFRSCLGYQHFVINDNNRDQRKKDSKKTSIATVAEIKTEANVAEKASALVAATDHGDHMTFDSRQVSPLRPSSQKIVFTANGNTTPVIGEGSLTLTDTLNLDSVLVVPSLDYNLLTSKQDKRLVVVLSEENSITWTCSQRIQISCNKTIGCGIKRGKLYYLDLQSKDSNKLQQALMTNGSEGRRKSLKFGCGIDIWNMLPLPSCFVSVNFEQKMTWLCLMKTKDEVNLLFQNFHKMIETQYNAKVRVLRSDNGGEYQSSDLQKYLEGHGIIHQTTCSNTPQQNGVAERKNRHLLEVVRASLIAAKTLISYWGEAITSVAYLINWVPSSSINFQTPLQALTNVVVAPTVPNLPLRGEYHKEIQTLDYDYHISKENESGQSELVNQEAGELDMSGQQFGSEDVFTEIPNQSSSVEGVLNLEPDPFMKRLPHRHNRGIPKPTYEPELSTKVKYLMSNYVSNHRLSESNKLFVNQLSTVAIPNSVQEALADPRWKAAMNEEMKSLQKNETWELVEGPPGKKPVGCRWIYTVKYKVDGSIERFKARLVAKGYTQTYGIDYTETFAPVAKINTVRVLLSLAANLDWPLQ</sequence>
<dbReference type="InterPro" id="IPR013103">
    <property type="entry name" value="RVT_2"/>
</dbReference>
<dbReference type="Proteomes" id="UP000288805">
    <property type="component" value="Unassembled WGS sequence"/>
</dbReference>
<dbReference type="PANTHER" id="PTHR42648">
    <property type="entry name" value="TRANSPOSASE, PUTATIVE-RELATED"/>
    <property type="match status" value="1"/>
</dbReference>
<reference evidence="4 5" key="1">
    <citation type="journal article" date="2018" name="PLoS Genet.">
        <title>Population sequencing reveals clonal diversity and ancestral inbreeding in the grapevine cultivar Chardonnay.</title>
        <authorList>
            <person name="Roach M.J."/>
            <person name="Johnson D.L."/>
            <person name="Bohlmann J."/>
            <person name="van Vuuren H.J."/>
            <person name="Jones S.J."/>
            <person name="Pretorius I.S."/>
            <person name="Schmidt S.A."/>
            <person name="Borneman A.R."/>
        </authorList>
    </citation>
    <scope>NUCLEOTIDE SEQUENCE [LARGE SCALE GENOMIC DNA]</scope>
    <source>
        <strain evidence="5">cv. Chardonnay</strain>
        <tissue evidence="4">Leaf</tissue>
    </source>
</reference>